<evidence type="ECO:0000313" key="1">
    <source>
        <dbReference type="EMBL" id="MBO0661182.1"/>
    </source>
</evidence>
<dbReference type="NCBIfam" id="TIGR02122">
    <property type="entry name" value="TRAP_TAXI"/>
    <property type="match status" value="1"/>
</dbReference>
<comment type="caution">
    <text evidence="1">The sequence shown here is derived from an EMBL/GenBank/DDBJ whole genome shotgun (WGS) entry which is preliminary data.</text>
</comment>
<dbReference type="CDD" id="cd13520">
    <property type="entry name" value="PBP2_TAXI_TRAP"/>
    <property type="match status" value="1"/>
</dbReference>
<dbReference type="RefSeq" id="WP_207255826.1">
    <property type="nucleotide sequence ID" value="NZ_JAFMPP010000001.1"/>
</dbReference>
<protein>
    <submittedName>
        <fullName evidence="1">TAXI family TRAP transporter solute-binding subunit</fullName>
    </submittedName>
</protein>
<evidence type="ECO:0000313" key="2">
    <source>
        <dbReference type="Proteomes" id="UP000664122"/>
    </source>
</evidence>
<dbReference type="Pfam" id="PF16868">
    <property type="entry name" value="NMT1_3"/>
    <property type="match status" value="1"/>
</dbReference>
<dbReference type="EMBL" id="JAFMPP010000001">
    <property type="protein sequence ID" value="MBO0661182.1"/>
    <property type="molecule type" value="Genomic_DNA"/>
</dbReference>
<dbReference type="InterPro" id="IPR011852">
    <property type="entry name" value="TRAP_TAXI"/>
</dbReference>
<organism evidence="1 2">
    <name type="scientific">Jiella flava</name>
    <dbReference type="NCBI Taxonomy" id="2816857"/>
    <lineage>
        <taxon>Bacteria</taxon>
        <taxon>Pseudomonadati</taxon>
        <taxon>Pseudomonadota</taxon>
        <taxon>Alphaproteobacteria</taxon>
        <taxon>Hyphomicrobiales</taxon>
        <taxon>Aurantimonadaceae</taxon>
        <taxon>Jiella</taxon>
    </lineage>
</organism>
<dbReference type="Gene3D" id="3.40.190.10">
    <property type="entry name" value="Periplasmic binding protein-like II"/>
    <property type="match status" value="2"/>
</dbReference>
<accession>A0A939FTC0</accession>
<keyword evidence="2" id="KW-1185">Reference proteome</keyword>
<proteinExistence type="predicted"/>
<dbReference type="AlphaFoldDB" id="A0A939FTC0"/>
<dbReference type="PANTHER" id="PTHR42941">
    <property type="entry name" value="SLL1037 PROTEIN"/>
    <property type="match status" value="1"/>
</dbReference>
<gene>
    <name evidence="1" type="ORF">J1C48_01215</name>
</gene>
<reference evidence="1" key="1">
    <citation type="submission" date="2021-03" db="EMBL/GenBank/DDBJ databases">
        <title>Whole genome sequence of Jiella sp. CQZ9-1.</title>
        <authorList>
            <person name="Tuo L."/>
        </authorList>
    </citation>
    <scope>NUCLEOTIDE SEQUENCE</scope>
    <source>
        <strain evidence="1">CQZ9-1</strain>
    </source>
</reference>
<sequence length="341" mass="35341">MRFSLKATLIAAGAAITLGTLAVGGSLAQDMKFFRIATGGTAGTYFPIGGLLANAISNPPGSRTCAEGGSCGVPGLVATAIASNGSVANVNAIGSGTIESGFSQSDVAYWAQTGTGVFDGKGKVEKLRAIANLYPESIHLVASKNSGIKSVADLKGKRVSLDEPGSGTLVDARLILAAYGITEKDIEPEYLKPNQAADRMRDGAMDAFFFVGGFPAGAIVELASNTPITIVPINGEGAQKVMGQYPFFAENTIPAGTYDGQSGDVKTLSVGAQWVTSADQPEELIYQITKALWNENTRKLLDAGHAKGKEITLKTALNGVAIPLHPGAKKFYDEVGIKPSK</sequence>
<dbReference type="PANTHER" id="PTHR42941:SF1">
    <property type="entry name" value="SLL1037 PROTEIN"/>
    <property type="match status" value="1"/>
</dbReference>
<dbReference type="SUPFAM" id="SSF53850">
    <property type="entry name" value="Periplasmic binding protein-like II"/>
    <property type="match status" value="1"/>
</dbReference>
<dbReference type="Proteomes" id="UP000664122">
    <property type="component" value="Unassembled WGS sequence"/>
</dbReference>
<name>A0A939FTC0_9HYPH</name>